<evidence type="ECO:0000256" key="10">
    <source>
        <dbReference type="ARBA" id="ARBA00075110"/>
    </source>
</evidence>
<dbReference type="GO" id="GO:0004792">
    <property type="term" value="F:thiosulfate-cyanide sulfurtransferase activity"/>
    <property type="evidence" value="ECO:0007669"/>
    <property type="project" value="TreeGrafter"/>
</dbReference>
<evidence type="ECO:0000256" key="7">
    <source>
        <dbReference type="ARBA" id="ARBA00063809"/>
    </source>
</evidence>
<evidence type="ECO:0000256" key="9">
    <source>
        <dbReference type="ARBA" id="ARBA00073635"/>
    </source>
</evidence>
<comment type="function">
    <text evidence="6">Catalyzes the adenylation by ATP of the carboxyl group of the C-terminal glycine of sulfur carrier protein MoaD.</text>
</comment>
<dbReference type="PANTHER" id="PTHR10953:SF102">
    <property type="entry name" value="ADENYLYLTRANSFERASE AND SULFURTRANSFERASE MOCS3"/>
    <property type="match status" value="1"/>
</dbReference>
<dbReference type="InterPro" id="IPR045886">
    <property type="entry name" value="ThiF/MoeB/HesA"/>
</dbReference>
<dbReference type="STRING" id="1122213.GCA_000423365_02902"/>
<dbReference type="InterPro" id="IPR000594">
    <property type="entry name" value="ThiF_NAD_FAD-bd"/>
</dbReference>
<dbReference type="Proteomes" id="UP000258927">
    <property type="component" value="Chromosome"/>
</dbReference>
<sequence>MPLSADETARYARHIVLKKIGGIGQQRLKAARVLIIGAGGLGSPALAYLAAAGVGTIGIVDDDHVSLSNLQRQIVHRTVDEGLAKTDSAQRFATALNPHISVKAHPVRLTAENGADIIASYDLVLDGSDNFTTRKLVADFCARQEKPLVAGAVNLFDGNLTVFMPYENDNPSFDDLYPEPPQNETQFSCEEVGILGPITGVIGSLQALEAIKLIAKVGKPLVGEVLIYDSLDVTTRKMKYRRRTKA</sequence>
<evidence type="ECO:0000256" key="5">
    <source>
        <dbReference type="ARBA" id="ARBA00052218"/>
    </source>
</evidence>
<evidence type="ECO:0000313" key="15">
    <source>
        <dbReference type="Proteomes" id="UP000258927"/>
    </source>
</evidence>
<dbReference type="EC" id="2.7.7.80" evidence="8"/>
<evidence type="ECO:0000256" key="3">
    <source>
        <dbReference type="ARBA" id="ARBA00022741"/>
    </source>
</evidence>
<protein>
    <recommendedName>
        <fullName evidence="9">Molybdopterin-synthase adenylyltransferase</fullName>
        <ecNumber evidence="8">2.7.7.80</ecNumber>
    </recommendedName>
    <alternativeName>
        <fullName evidence="12">MoaD protein adenylase</fullName>
    </alternativeName>
    <alternativeName>
        <fullName evidence="10">Molybdopterin-converting factor subunit 1 adenylase</fullName>
    </alternativeName>
    <alternativeName>
        <fullName evidence="11">Sulfur carrier protein MoaD adenylyltransferase</fullName>
    </alternativeName>
</protein>
<proteinExistence type="inferred from homology"/>
<dbReference type="InterPro" id="IPR035985">
    <property type="entry name" value="Ubiquitin-activating_enz"/>
</dbReference>
<feature type="domain" description="THIF-type NAD/FAD binding fold" evidence="13">
    <location>
        <begin position="11"/>
        <end position="242"/>
    </location>
</feature>
<name>A0A2R4MA44_9HYPH</name>
<dbReference type="GO" id="GO:0008146">
    <property type="term" value="F:sulfotransferase activity"/>
    <property type="evidence" value="ECO:0007669"/>
    <property type="project" value="TreeGrafter"/>
</dbReference>
<dbReference type="SUPFAM" id="SSF69572">
    <property type="entry name" value="Activating enzymes of the ubiquitin-like proteins"/>
    <property type="match status" value="1"/>
</dbReference>
<dbReference type="RefSeq" id="WP_117394649.1">
    <property type="nucleotide sequence ID" value="NZ_CP021330.1"/>
</dbReference>
<dbReference type="GO" id="GO:0005524">
    <property type="term" value="F:ATP binding"/>
    <property type="evidence" value="ECO:0007669"/>
    <property type="project" value="UniProtKB-KW"/>
</dbReference>
<evidence type="ECO:0000259" key="13">
    <source>
        <dbReference type="Pfam" id="PF00899"/>
    </source>
</evidence>
<dbReference type="FunFam" id="3.40.50.720:FF:000033">
    <property type="entry name" value="Adenylyltransferase and sulfurtransferase MOCS3"/>
    <property type="match status" value="1"/>
</dbReference>
<dbReference type="KEGG" id="mmyr:MXMO3_00188"/>
<evidence type="ECO:0000256" key="8">
    <source>
        <dbReference type="ARBA" id="ARBA00066884"/>
    </source>
</evidence>
<evidence type="ECO:0000256" key="11">
    <source>
        <dbReference type="ARBA" id="ARBA00075328"/>
    </source>
</evidence>
<comment type="subunit">
    <text evidence="7">Homodimer. Forms a stable heterotetrameric complex of 2 MoeB and 2 MoaD during adenylation of MoaD.</text>
</comment>
<dbReference type="AlphaFoldDB" id="A0A2R4MA44"/>
<organism evidence="14 15">
    <name type="scientific">Maritalea myrionectae</name>
    <dbReference type="NCBI Taxonomy" id="454601"/>
    <lineage>
        <taxon>Bacteria</taxon>
        <taxon>Pseudomonadati</taxon>
        <taxon>Pseudomonadota</taxon>
        <taxon>Alphaproteobacteria</taxon>
        <taxon>Hyphomicrobiales</taxon>
        <taxon>Devosiaceae</taxon>
        <taxon>Maritalea</taxon>
    </lineage>
</organism>
<evidence type="ECO:0000256" key="6">
    <source>
        <dbReference type="ARBA" id="ARBA00055169"/>
    </source>
</evidence>
<dbReference type="GO" id="GO:0005829">
    <property type="term" value="C:cytosol"/>
    <property type="evidence" value="ECO:0007669"/>
    <property type="project" value="TreeGrafter"/>
</dbReference>
<dbReference type="NCBIfam" id="NF004281">
    <property type="entry name" value="PRK05690.1"/>
    <property type="match status" value="1"/>
</dbReference>
<keyword evidence="2 14" id="KW-0808">Transferase</keyword>
<dbReference type="Gene3D" id="3.40.50.720">
    <property type="entry name" value="NAD(P)-binding Rossmann-like Domain"/>
    <property type="match status" value="1"/>
</dbReference>
<dbReference type="CDD" id="cd00757">
    <property type="entry name" value="ThiF_MoeB_HesA_family"/>
    <property type="match status" value="1"/>
</dbReference>
<accession>A0A2R4MA44</accession>
<dbReference type="GO" id="GO:0061605">
    <property type="term" value="F:molybdopterin-synthase adenylyltransferase activity"/>
    <property type="evidence" value="ECO:0007669"/>
    <property type="project" value="UniProtKB-EC"/>
</dbReference>
<evidence type="ECO:0000256" key="2">
    <source>
        <dbReference type="ARBA" id="ARBA00022679"/>
    </source>
</evidence>
<keyword evidence="3" id="KW-0547">Nucleotide-binding</keyword>
<dbReference type="GO" id="GO:0008641">
    <property type="term" value="F:ubiquitin-like modifier activating enzyme activity"/>
    <property type="evidence" value="ECO:0007669"/>
    <property type="project" value="InterPro"/>
</dbReference>
<evidence type="ECO:0000256" key="1">
    <source>
        <dbReference type="ARBA" id="ARBA00009919"/>
    </source>
</evidence>
<dbReference type="PANTHER" id="PTHR10953">
    <property type="entry name" value="UBIQUITIN-ACTIVATING ENZYME E1"/>
    <property type="match status" value="1"/>
</dbReference>
<evidence type="ECO:0000256" key="4">
    <source>
        <dbReference type="ARBA" id="ARBA00022840"/>
    </source>
</evidence>
<gene>
    <name evidence="14" type="ORF">MXMO3_00188</name>
</gene>
<keyword evidence="15" id="KW-1185">Reference proteome</keyword>
<comment type="catalytic activity">
    <reaction evidence="5">
        <text>[molybdopterin-synthase sulfur-carrier protein]-C-terminal Gly-Gly + ATP + H(+) = [molybdopterin-synthase sulfur-carrier protein]-C-terminal Gly-Gly-AMP + diphosphate</text>
        <dbReference type="Rhea" id="RHEA:43616"/>
        <dbReference type="Rhea" id="RHEA-COMP:12159"/>
        <dbReference type="Rhea" id="RHEA-COMP:12202"/>
        <dbReference type="ChEBI" id="CHEBI:15378"/>
        <dbReference type="ChEBI" id="CHEBI:30616"/>
        <dbReference type="ChEBI" id="CHEBI:33019"/>
        <dbReference type="ChEBI" id="CHEBI:90618"/>
        <dbReference type="ChEBI" id="CHEBI:90778"/>
        <dbReference type="EC" id="2.7.7.80"/>
    </reaction>
</comment>
<dbReference type="EMBL" id="CP021330">
    <property type="protein sequence ID" value="AVX02736.1"/>
    <property type="molecule type" value="Genomic_DNA"/>
</dbReference>
<keyword evidence="14" id="KW-0548">Nucleotidyltransferase</keyword>
<reference evidence="14 15" key="1">
    <citation type="submission" date="2017-05" db="EMBL/GenBank/DDBJ databases">
        <title>Genome Analysis of Maritalea myrionectae HL2708#5.</title>
        <authorList>
            <consortium name="Cotde Inc.-PKNU"/>
            <person name="Jang D."/>
            <person name="Oh H.-M."/>
        </authorList>
    </citation>
    <scope>NUCLEOTIDE SEQUENCE [LARGE SCALE GENOMIC DNA]</scope>
    <source>
        <strain evidence="14 15">HL2708#5</strain>
    </source>
</reference>
<evidence type="ECO:0000256" key="12">
    <source>
        <dbReference type="ARBA" id="ARBA00078531"/>
    </source>
</evidence>
<keyword evidence="4" id="KW-0067">ATP-binding</keyword>
<dbReference type="Pfam" id="PF00899">
    <property type="entry name" value="ThiF"/>
    <property type="match status" value="1"/>
</dbReference>
<evidence type="ECO:0000313" key="14">
    <source>
        <dbReference type="EMBL" id="AVX02736.1"/>
    </source>
</evidence>
<comment type="similarity">
    <text evidence="1">Belongs to the HesA/MoeB/ThiF family.</text>
</comment>